<dbReference type="InterPro" id="IPR033879">
    <property type="entry name" value="UPP_Pase"/>
</dbReference>
<evidence type="ECO:0000256" key="1">
    <source>
        <dbReference type="SAM" id="Phobius"/>
    </source>
</evidence>
<dbReference type="Pfam" id="PF01569">
    <property type="entry name" value="PAP2"/>
    <property type="match status" value="1"/>
</dbReference>
<comment type="caution">
    <text evidence="3">The sequence shown here is derived from an EMBL/GenBank/DDBJ whole genome shotgun (WGS) entry which is preliminary data.</text>
</comment>
<keyword evidence="1" id="KW-0472">Membrane</keyword>
<name>A0A4R4EB86_9BACL</name>
<feature type="transmembrane region" description="Helical" evidence="1">
    <location>
        <begin position="124"/>
        <end position="142"/>
    </location>
</feature>
<dbReference type="RefSeq" id="WP_132419366.1">
    <property type="nucleotide sequence ID" value="NZ_SKFG01000020.1"/>
</dbReference>
<dbReference type="EMBL" id="SKFG01000020">
    <property type="protein sequence ID" value="TCZ75401.1"/>
    <property type="molecule type" value="Genomic_DNA"/>
</dbReference>
<evidence type="ECO:0000313" key="3">
    <source>
        <dbReference type="EMBL" id="TCZ75401.1"/>
    </source>
</evidence>
<dbReference type="OrthoDB" id="9789113at2"/>
<feature type="transmembrane region" description="Helical" evidence="1">
    <location>
        <begin position="98"/>
        <end position="117"/>
    </location>
</feature>
<proteinExistence type="predicted"/>
<keyword evidence="1" id="KW-1133">Transmembrane helix</keyword>
<accession>A0A4R4EB86</accession>
<sequence>MLQLDYQLFELINNLTEKISFLNPIMIFLASRAEYLFYAAVIIYWFTRTDKNRRMVFVALVSAAIGLGISVVLGDFFYRDRPFVAHEVFQLVPHAVNASFPSDHATASFAIAMSIWFYRRKEGWLWLALAAAISFSRVWVGVHYPLDVTTGMVNGVLCALLIHLVFSKWSPAKKLLEGILKIYNKIEQSIWKKK</sequence>
<dbReference type="SMART" id="SM00014">
    <property type="entry name" value="acidPPc"/>
    <property type="match status" value="1"/>
</dbReference>
<dbReference type="GO" id="GO:0050380">
    <property type="term" value="F:undecaprenyl-diphosphatase activity"/>
    <property type="evidence" value="ECO:0007669"/>
    <property type="project" value="InterPro"/>
</dbReference>
<keyword evidence="1" id="KW-0812">Transmembrane</keyword>
<keyword evidence="4" id="KW-1185">Reference proteome</keyword>
<dbReference type="InterPro" id="IPR036938">
    <property type="entry name" value="PAP2/HPO_sf"/>
</dbReference>
<gene>
    <name evidence="3" type="ORF">E0485_17515</name>
</gene>
<dbReference type="PANTHER" id="PTHR14969:SF58">
    <property type="entry name" value="UNDECAPRENYL-DIPHOSPHATASE BCRC"/>
    <property type="match status" value="1"/>
</dbReference>
<feature type="transmembrane region" description="Helical" evidence="1">
    <location>
        <begin position="20"/>
        <end position="45"/>
    </location>
</feature>
<dbReference type="Gene3D" id="1.20.144.10">
    <property type="entry name" value="Phosphatidic acid phosphatase type 2/haloperoxidase"/>
    <property type="match status" value="1"/>
</dbReference>
<dbReference type="InterPro" id="IPR000326">
    <property type="entry name" value="PAP2/HPO"/>
</dbReference>
<dbReference type="CDD" id="cd03385">
    <property type="entry name" value="PAP2_BcrC_like"/>
    <property type="match status" value="1"/>
</dbReference>
<dbReference type="SUPFAM" id="SSF48317">
    <property type="entry name" value="Acid phosphatase/Vanadium-dependent haloperoxidase"/>
    <property type="match status" value="1"/>
</dbReference>
<evidence type="ECO:0000313" key="4">
    <source>
        <dbReference type="Proteomes" id="UP000295418"/>
    </source>
</evidence>
<evidence type="ECO:0000259" key="2">
    <source>
        <dbReference type="SMART" id="SM00014"/>
    </source>
</evidence>
<feature type="transmembrane region" description="Helical" evidence="1">
    <location>
        <begin position="148"/>
        <end position="166"/>
    </location>
</feature>
<dbReference type="AlphaFoldDB" id="A0A4R4EB86"/>
<dbReference type="GO" id="GO:0005886">
    <property type="term" value="C:plasma membrane"/>
    <property type="evidence" value="ECO:0007669"/>
    <property type="project" value="InterPro"/>
</dbReference>
<feature type="domain" description="Phosphatidic acid phosphatase type 2/haloperoxidase" evidence="2">
    <location>
        <begin position="56"/>
        <end position="163"/>
    </location>
</feature>
<dbReference type="PANTHER" id="PTHR14969">
    <property type="entry name" value="SPHINGOSINE-1-PHOSPHATE PHOSPHOHYDROLASE"/>
    <property type="match status" value="1"/>
</dbReference>
<feature type="transmembrane region" description="Helical" evidence="1">
    <location>
        <begin position="57"/>
        <end position="78"/>
    </location>
</feature>
<organism evidence="3 4">
    <name type="scientific">Paenibacillus albiflavus</name>
    <dbReference type="NCBI Taxonomy" id="2545760"/>
    <lineage>
        <taxon>Bacteria</taxon>
        <taxon>Bacillati</taxon>
        <taxon>Bacillota</taxon>
        <taxon>Bacilli</taxon>
        <taxon>Bacillales</taxon>
        <taxon>Paenibacillaceae</taxon>
        <taxon>Paenibacillus</taxon>
    </lineage>
</organism>
<dbReference type="Proteomes" id="UP000295418">
    <property type="component" value="Unassembled WGS sequence"/>
</dbReference>
<protein>
    <submittedName>
        <fullName evidence="3">Undecaprenyl-diphosphatase</fullName>
    </submittedName>
</protein>
<reference evidence="3 4" key="1">
    <citation type="submission" date="2019-03" db="EMBL/GenBank/DDBJ databases">
        <authorList>
            <person name="Kim M.K.M."/>
        </authorList>
    </citation>
    <scope>NUCLEOTIDE SEQUENCE [LARGE SCALE GENOMIC DNA]</scope>
    <source>
        <strain evidence="3 4">18JY21-1</strain>
    </source>
</reference>